<dbReference type="InterPro" id="IPR002524">
    <property type="entry name" value="Cation_efflux"/>
</dbReference>
<evidence type="ECO:0000313" key="10">
    <source>
        <dbReference type="EMBL" id="RNM29623.1"/>
    </source>
</evidence>
<feature type="transmembrane region" description="Helical" evidence="7">
    <location>
        <begin position="165"/>
        <end position="191"/>
    </location>
</feature>
<proteinExistence type="inferred from homology"/>
<evidence type="ECO:0000256" key="3">
    <source>
        <dbReference type="ARBA" id="ARBA00022448"/>
    </source>
</evidence>
<evidence type="ECO:0000259" key="8">
    <source>
        <dbReference type="Pfam" id="PF01545"/>
    </source>
</evidence>
<dbReference type="FunFam" id="1.20.1510.10:FF:000006">
    <property type="entry name" value="Divalent cation efflux transporter"/>
    <property type="match status" value="1"/>
</dbReference>
<comment type="caution">
    <text evidence="10">The sequence shown here is derived from an EMBL/GenBank/DDBJ whole genome shotgun (WGS) entry which is preliminary data.</text>
</comment>
<comment type="similarity">
    <text evidence="2">Belongs to the cation diffusion facilitator (CDF) transporter (TC 2.A.4) family.</text>
</comment>
<evidence type="ECO:0000313" key="11">
    <source>
        <dbReference type="Proteomes" id="UP000276568"/>
    </source>
</evidence>
<evidence type="ECO:0000259" key="9">
    <source>
        <dbReference type="Pfam" id="PF16916"/>
    </source>
</evidence>
<dbReference type="Gene3D" id="1.20.1510.10">
    <property type="entry name" value="Cation efflux protein transmembrane domain"/>
    <property type="match status" value="1"/>
</dbReference>
<evidence type="ECO:0000256" key="5">
    <source>
        <dbReference type="ARBA" id="ARBA00022989"/>
    </source>
</evidence>
<keyword evidence="3" id="KW-0813">Transport</keyword>
<dbReference type="Pfam" id="PF01545">
    <property type="entry name" value="Cation_efflux"/>
    <property type="match status" value="1"/>
</dbReference>
<organism evidence="10 11">
    <name type="scientific">Absicoccus porci</name>
    <dbReference type="NCBI Taxonomy" id="2486576"/>
    <lineage>
        <taxon>Bacteria</taxon>
        <taxon>Bacillati</taxon>
        <taxon>Bacillota</taxon>
        <taxon>Erysipelotrichia</taxon>
        <taxon>Erysipelotrichales</taxon>
        <taxon>Erysipelotrichaceae</taxon>
        <taxon>Absicoccus</taxon>
    </lineage>
</organism>
<accession>A0A3N0HXX4</accession>
<sequence>MNQSRQKKIIQTSIIGIITNIALAIFKAIVGLISGSIAITLDAVNNLSDALSSLITIIGTKLAGKEPDKKHPLGYGRIEYLSASIISVIVLYAGITSLQESIKKIVHPETATYSIVTLLIIFVAIIVKIVLGSYVKKVGQTVDSDALVASGQDALNDSIVSTSTLVAAILYLFCHISIEAWLGVIIAIVIIKSGFEMLRDTISEILGERIDADISQKVKASIETFDRVQGAYDLIIHNYGPDRLIGSVHIEVPSSMTAKELDTLERHIAEKTYKDTGVILTGISIYSQNVNDESSAIIEADIRRMVMSHPHVLQMHGFYLDNGKRQIRFDIIIDFDVEDRHALYQEIVNEVKRKYPIYSFYVQLDADISD</sequence>
<feature type="transmembrane region" description="Helical" evidence="7">
    <location>
        <begin position="110"/>
        <end position="131"/>
    </location>
</feature>
<dbReference type="Proteomes" id="UP000276568">
    <property type="component" value="Unassembled WGS sequence"/>
</dbReference>
<evidence type="ECO:0000256" key="6">
    <source>
        <dbReference type="ARBA" id="ARBA00023136"/>
    </source>
</evidence>
<feature type="transmembrane region" description="Helical" evidence="7">
    <location>
        <begin position="12"/>
        <end position="39"/>
    </location>
</feature>
<keyword evidence="11" id="KW-1185">Reference proteome</keyword>
<keyword evidence="4 7" id="KW-0812">Transmembrane</keyword>
<dbReference type="PANTHER" id="PTHR43840">
    <property type="entry name" value="MITOCHONDRIAL METAL TRANSPORTER 1-RELATED"/>
    <property type="match status" value="1"/>
</dbReference>
<reference evidence="10 11" key="1">
    <citation type="submission" date="2018-11" db="EMBL/GenBank/DDBJ databases">
        <title>Clostridium sp. nov., a member of the family Erysipelotrichaceae isolated from pig faeces.</title>
        <authorList>
            <person name="Chang Y.-H."/>
        </authorList>
    </citation>
    <scope>NUCLEOTIDE SEQUENCE [LARGE SCALE GENOMIC DNA]</scope>
    <source>
        <strain evidence="10 11">YH-panp20</strain>
    </source>
</reference>
<feature type="domain" description="Cation efflux protein transmembrane" evidence="8">
    <location>
        <begin position="14"/>
        <end position="206"/>
    </location>
</feature>
<comment type="subcellular location">
    <subcellularLocation>
        <location evidence="1">Membrane</location>
        <topology evidence="1">Multi-pass membrane protein</topology>
    </subcellularLocation>
</comment>
<feature type="domain" description="Cation efflux protein cytoplasmic" evidence="9">
    <location>
        <begin position="212"/>
        <end position="270"/>
    </location>
</feature>
<dbReference type="PANTHER" id="PTHR43840:SF50">
    <property type="entry name" value="MANGANESE EFFLUX SYSTEM PROTEIN MNES"/>
    <property type="match status" value="1"/>
</dbReference>
<evidence type="ECO:0000256" key="7">
    <source>
        <dbReference type="SAM" id="Phobius"/>
    </source>
</evidence>
<name>A0A3N0HXX4_9FIRM</name>
<evidence type="ECO:0000256" key="1">
    <source>
        <dbReference type="ARBA" id="ARBA00004141"/>
    </source>
</evidence>
<dbReference type="InterPro" id="IPR058533">
    <property type="entry name" value="Cation_efflux_TM"/>
</dbReference>
<dbReference type="InterPro" id="IPR050291">
    <property type="entry name" value="CDF_Transporter"/>
</dbReference>
<dbReference type="OrthoDB" id="9806522at2"/>
<dbReference type="EMBL" id="RJQC01000003">
    <property type="protein sequence ID" value="RNM29623.1"/>
    <property type="molecule type" value="Genomic_DNA"/>
</dbReference>
<keyword evidence="6 7" id="KW-0472">Membrane</keyword>
<dbReference type="SUPFAM" id="SSF161111">
    <property type="entry name" value="Cation efflux protein transmembrane domain-like"/>
    <property type="match status" value="1"/>
</dbReference>
<protein>
    <submittedName>
        <fullName evidence="10">Cation transporter</fullName>
    </submittedName>
</protein>
<dbReference type="NCBIfam" id="TIGR01297">
    <property type="entry name" value="CDF"/>
    <property type="match status" value="1"/>
</dbReference>
<dbReference type="AlphaFoldDB" id="A0A3N0HXX4"/>
<dbReference type="RefSeq" id="WP_128520697.1">
    <property type="nucleotide sequence ID" value="NZ_CAUWBR010000015.1"/>
</dbReference>
<dbReference type="SUPFAM" id="SSF160240">
    <property type="entry name" value="Cation efflux protein cytoplasmic domain-like"/>
    <property type="match status" value="2"/>
</dbReference>
<dbReference type="InterPro" id="IPR036837">
    <property type="entry name" value="Cation_efflux_CTD_sf"/>
</dbReference>
<dbReference type="Pfam" id="PF16916">
    <property type="entry name" value="ZT_dimer"/>
    <property type="match status" value="1"/>
</dbReference>
<dbReference type="Gene3D" id="3.30.70.1350">
    <property type="entry name" value="Cation efflux protein, cytoplasmic domain"/>
    <property type="match status" value="1"/>
</dbReference>
<dbReference type="InterPro" id="IPR027470">
    <property type="entry name" value="Cation_efflux_CTD"/>
</dbReference>
<evidence type="ECO:0000256" key="2">
    <source>
        <dbReference type="ARBA" id="ARBA00008114"/>
    </source>
</evidence>
<feature type="transmembrane region" description="Helical" evidence="7">
    <location>
        <begin position="80"/>
        <end position="98"/>
    </location>
</feature>
<dbReference type="InterPro" id="IPR027469">
    <property type="entry name" value="Cation_efflux_TMD_sf"/>
</dbReference>
<dbReference type="GO" id="GO:0008324">
    <property type="term" value="F:monoatomic cation transmembrane transporter activity"/>
    <property type="evidence" value="ECO:0007669"/>
    <property type="project" value="InterPro"/>
</dbReference>
<gene>
    <name evidence="10" type="ORF">EDX97_08260</name>
</gene>
<keyword evidence="5 7" id="KW-1133">Transmembrane helix</keyword>
<evidence type="ECO:0000256" key="4">
    <source>
        <dbReference type="ARBA" id="ARBA00022692"/>
    </source>
</evidence>
<dbReference type="GO" id="GO:0016020">
    <property type="term" value="C:membrane"/>
    <property type="evidence" value="ECO:0007669"/>
    <property type="project" value="UniProtKB-SubCell"/>
</dbReference>